<keyword evidence="2" id="KW-1185">Reference proteome</keyword>
<name>A0A917FXH2_9BACL</name>
<dbReference type="RefSeq" id="WP_188532036.1">
    <property type="nucleotide sequence ID" value="NZ_BMGR01000010.1"/>
</dbReference>
<sequence length="127" mass="13836">MSDRISIGQLYPAHTAPLSVRKPPVSTGADSGTKGFRDLLDEKVLKFSHHAEVRMQQRGISFKPEQINRIATAIDQAEAKGAKDSLVLFRDIAMIVNVPSRTVVTAMEGKTMLGNVFTQIDSAVVIT</sequence>
<accession>A0A917FXH2</accession>
<dbReference type="Pfam" id="PF12611">
    <property type="entry name" value="Flagellar_put"/>
    <property type="match status" value="1"/>
</dbReference>
<protein>
    <submittedName>
        <fullName evidence="1">Flagellar protein</fullName>
    </submittedName>
</protein>
<gene>
    <name evidence="1" type="ORF">GCM10010916_31550</name>
</gene>
<keyword evidence="1" id="KW-0282">Flagellum</keyword>
<keyword evidence="1" id="KW-0969">Cilium</keyword>
<comment type="caution">
    <text evidence="1">The sequence shown here is derived from an EMBL/GenBank/DDBJ whole genome shotgun (WGS) entry which is preliminary data.</text>
</comment>
<evidence type="ECO:0000313" key="1">
    <source>
        <dbReference type="EMBL" id="GGG12366.1"/>
    </source>
</evidence>
<evidence type="ECO:0000313" key="2">
    <source>
        <dbReference type="Proteomes" id="UP000644756"/>
    </source>
</evidence>
<reference evidence="1" key="2">
    <citation type="submission" date="2020-09" db="EMBL/GenBank/DDBJ databases">
        <authorList>
            <person name="Sun Q."/>
            <person name="Zhou Y."/>
        </authorList>
    </citation>
    <scope>NUCLEOTIDE SEQUENCE</scope>
    <source>
        <strain evidence="1">CGMCC 1.12987</strain>
    </source>
</reference>
<dbReference type="EMBL" id="BMGR01000010">
    <property type="protein sequence ID" value="GGG12366.1"/>
    <property type="molecule type" value="Genomic_DNA"/>
</dbReference>
<organism evidence="1 2">
    <name type="scientific">Paenibacillus abyssi</name>
    <dbReference type="NCBI Taxonomy" id="1340531"/>
    <lineage>
        <taxon>Bacteria</taxon>
        <taxon>Bacillati</taxon>
        <taxon>Bacillota</taxon>
        <taxon>Bacilli</taxon>
        <taxon>Bacillales</taxon>
        <taxon>Paenibacillaceae</taxon>
        <taxon>Paenibacillus</taxon>
    </lineage>
</organism>
<dbReference type="Proteomes" id="UP000644756">
    <property type="component" value="Unassembled WGS sequence"/>
</dbReference>
<dbReference type="AlphaFoldDB" id="A0A917FXH2"/>
<proteinExistence type="predicted"/>
<reference evidence="1" key="1">
    <citation type="journal article" date="2014" name="Int. J. Syst. Evol. Microbiol.">
        <title>Complete genome sequence of Corynebacterium casei LMG S-19264T (=DSM 44701T), isolated from a smear-ripened cheese.</title>
        <authorList>
            <consortium name="US DOE Joint Genome Institute (JGI-PGF)"/>
            <person name="Walter F."/>
            <person name="Albersmeier A."/>
            <person name="Kalinowski J."/>
            <person name="Ruckert C."/>
        </authorList>
    </citation>
    <scope>NUCLEOTIDE SEQUENCE</scope>
    <source>
        <strain evidence="1">CGMCC 1.12987</strain>
    </source>
</reference>
<keyword evidence="1" id="KW-0966">Cell projection</keyword>
<dbReference type="NCBIfam" id="TIGR02530">
    <property type="entry name" value="flg_new"/>
    <property type="match status" value="1"/>
</dbReference>
<dbReference type="InterPro" id="IPR013367">
    <property type="entry name" value="Flagellar_put"/>
</dbReference>